<evidence type="ECO:0000313" key="9">
    <source>
        <dbReference type="EMBL" id="ROQ51338.1"/>
    </source>
</evidence>
<dbReference type="InterPro" id="IPR020846">
    <property type="entry name" value="MFS_dom"/>
</dbReference>
<proteinExistence type="predicted"/>
<gene>
    <name evidence="9" type="ORF">EDF85_1802</name>
</gene>
<dbReference type="Pfam" id="PF07690">
    <property type="entry name" value="MFS_1"/>
    <property type="match status" value="1"/>
</dbReference>
<evidence type="ECO:0000256" key="5">
    <source>
        <dbReference type="ARBA" id="ARBA00022989"/>
    </source>
</evidence>
<reference evidence="9 10" key="1">
    <citation type="submission" date="2018-11" db="EMBL/GenBank/DDBJ databases">
        <title>Genomic analyses of the natural microbiome of Caenorhabditis elegans.</title>
        <authorList>
            <person name="Samuel B."/>
        </authorList>
    </citation>
    <scope>NUCLEOTIDE SEQUENCE [LARGE SCALE GENOMIC DNA]</scope>
    <source>
        <strain evidence="9 10">BIGb0473</strain>
    </source>
</reference>
<dbReference type="GO" id="GO:0022857">
    <property type="term" value="F:transmembrane transporter activity"/>
    <property type="evidence" value="ECO:0007669"/>
    <property type="project" value="InterPro"/>
</dbReference>
<dbReference type="InterPro" id="IPR036259">
    <property type="entry name" value="MFS_trans_sf"/>
</dbReference>
<keyword evidence="6 7" id="KW-0472">Membrane</keyword>
<evidence type="ECO:0000313" key="10">
    <source>
        <dbReference type="Proteomes" id="UP000269115"/>
    </source>
</evidence>
<evidence type="ECO:0000256" key="1">
    <source>
        <dbReference type="ARBA" id="ARBA00004651"/>
    </source>
</evidence>
<sequence>MIGLFSRPASARLRLVYLAVALLGFLAASSAPTPLYQLYQHAWQFSPATLTLVFAVYALSLLAALLTVGSLSDYLGRRPVVFVALLLESVAMLLFIQAESVPWLLAARLLQGFATGMATSVLGAALLDTDREQGPLVNSLAPLLGMACGALGTSVLVEFAPWPLRLVYGVLLALFVVLALLVWRLPESVSRQPGALRALRPSLLVPPQARGAVWRMLPVNIAVWALGGFFLSLGPSLVREVSGLGSSLVGGALVATLTLSGALAIYRLRLRPAQQVLALGTGLLAGGVGLILLALHNASLVLFFAATLVAGSGFGAGFLGALRSTLPLAEAHERAGLMATFYVLSYLAFCVPALAAGLMVRQFGLVATSEVYALVLVGLCAVAGVLNLPAMRGARSI</sequence>
<protein>
    <submittedName>
        <fullName evidence="9">MFS family arabinose efflux permease</fullName>
    </submittedName>
</protein>
<feature type="transmembrane region" description="Helical" evidence="7">
    <location>
        <begin position="104"/>
        <end position="127"/>
    </location>
</feature>
<feature type="transmembrane region" description="Helical" evidence="7">
    <location>
        <begin position="80"/>
        <end position="98"/>
    </location>
</feature>
<evidence type="ECO:0000256" key="7">
    <source>
        <dbReference type="SAM" id="Phobius"/>
    </source>
</evidence>
<feature type="transmembrane region" description="Helical" evidence="7">
    <location>
        <begin position="166"/>
        <end position="183"/>
    </location>
</feature>
<evidence type="ECO:0000256" key="4">
    <source>
        <dbReference type="ARBA" id="ARBA00022692"/>
    </source>
</evidence>
<dbReference type="InterPro" id="IPR050171">
    <property type="entry name" value="MFS_Transporters"/>
</dbReference>
<organism evidence="9 10">
    <name type="scientific">Pseudomonas putida</name>
    <name type="common">Arthrobacter siderocapsulatus</name>
    <dbReference type="NCBI Taxonomy" id="303"/>
    <lineage>
        <taxon>Bacteria</taxon>
        <taxon>Pseudomonadati</taxon>
        <taxon>Pseudomonadota</taxon>
        <taxon>Gammaproteobacteria</taxon>
        <taxon>Pseudomonadales</taxon>
        <taxon>Pseudomonadaceae</taxon>
        <taxon>Pseudomonas</taxon>
    </lineage>
</organism>
<dbReference type="Gene3D" id="1.20.1250.20">
    <property type="entry name" value="MFS general substrate transporter like domains"/>
    <property type="match status" value="1"/>
</dbReference>
<feature type="transmembrane region" description="Helical" evidence="7">
    <location>
        <begin position="217"/>
        <end position="238"/>
    </location>
</feature>
<dbReference type="PANTHER" id="PTHR23517">
    <property type="entry name" value="RESISTANCE PROTEIN MDTM, PUTATIVE-RELATED-RELATED"/>
    <property type="match status" value="1"/>
</dbReference>
<feature type="transmembrane region" description="Helical" evidence="7">
    <location>
        <begin position="244"/>
        <end position="264"/>
    </location>
</feature>
<accession>A0A9X8HL40</accession>
<dbReference type="EMBL" id="RJUR01000012">
    <property type="protein sequence ID" value="ROQ51338.1"/>
    <property type="molecule type" value="Genomic_DNA"/>
</dbReference>
<dbReference type="PANTHER" id="PTHR23517:SF13">
    <property type="entry name" value="MAJOR FACILITATOR SUPERFAMILY MFS_1"/>
    <property type="match status" value="1"/>
</dbReference>
<feature type="transmembrane region" description="Helical" evidence="7">
    <location>
        <begin position="139"/>
        <end position="160"/>
    </location>
</feature>
<dbReference type="GO" id="GO:0005886">
    <property type="term" value="C:plasma membrane"/>
    <property type="evidence" value="ECO:0007669"/>
    <property type="project" value="UniProtKB-SubCell"/>
</dbReference>
<keyword evidence="3" id="KW-1003">Cell membrane</keyword>
<comment type="caution">
    <text evidence="9">The sequence shown here is derived from an EMBL/GenBank/DDBJ whole genome shotgun (WGS) entry which is preliminary data.</text>
</comment>
<dbReference type="RefSeq" id="WP_123752771.1">
    <property type="nucleotide sequence ID" value="NZ_RJUR01000012.1"/>
</dbReference>
<feature type="domain" description="Major facilitator superfamily (MFS) profile" evidence="8">
    <location>
        <begin position="12"/>
        <end position="395"/>
    </location>
</feature>
<dbReference type="Proteomes" id="UP000269115">
    <property type="component" value="Unassembled WGS sequence"/>
</dbReference>
<evidence type="ECO:0000256" key="2">
    <source>
        <dbReference type="ARBA" id="ARBA00022448"/>
    </source>
</evidence>
<feature type="transmembrane region" description="Helical" evidence="7">
    <location>
        <begin position="371"/>
        <end position="390"/>
    </location>
</feature>
<dbReference type="PROSITE" id="PS50850">
    <property type="entry name" value="MFS"/>
    <property type="match status" value="1"/>
</dbReference>
<keyword evidence="2" id="KW-0813">Transport</keyword>
<dbReference type="SUPFAM" id="SSF103473">
    <property type="entry name" value="MFS general substrate transporter"/>
    <property type="match status" value="1"/>
</dbReference>
<feature type="transmembrane region" description="Helical" evidence="7">
    <location>
        <begin position="301"/>
        <end position="323"/>
    </location>
</feature>
<keyword evidence="4 7" id="KW-0812">Transmembrane</keyword>
<evidence type="ECO:0000256" key="6">
    <source>
        <dbReference type="ARBA" id="ARBA00023136"/>
    </source>
</evidence>
<feature type="transmembrane region" description="Helical" evidence="7">
    <location>
        <begin position="46"/>
        <end position="68"/>
    </location>
</feature>
<name>A0A9X8HL40_PSEPU</name>
<dbReference type="InterPro" id="IPR011701">
    <property type="entry name" value="MFS"/>
</dbReference>
<evidence type="ECO:0000256" key="3">
    <source>
        <dbReference type="ARBA" id="ARBA00022475"/>
    </source>
</evidence>
<feature type="transmembrane region" description="Helical" evidence="7">
    <location>
        <begin position="335"/>
        <end position="359"/>
    </location>
</feature>
<dbReference type="AlphaFoldDB" id="A0A9X8HL40"/>
<keyword evidence="5 7" id="KW-1133">Transmembrane helix</keyword>
<evidence type="ECO:0000259" key="8">
    <source>
        <dbReference type="PROSITE" id="PS50850"/>
    </source>
</evidence>
<feature type="transmembrane region" description="Helical" evidence="7">
    <location>
        <begin position="276"/>
        <end position="295"/>
    </location>
</feature>
<comment type="subcellular location">
    <subcellularLocation>
        <location evidence="1">Cell membrane</location>
        <topology evidence="1">Multi-pass membrane protein</topology>
    </subcellularLocation>
</comment>